<feature type="region of interest" description="Disordered" evidence="7">
    <location>
        <begin position="1"/>
        <end position="45"/>
    </location>
</feature>
<dbReference type="GO" id="GO:0004674">
    <property type="term" value="F:protein serine/threonine kinase activity"/>
    <property type="evidence" value="ECO:0007669"/>
    <property type="project" value="UniProtKB-KW"/>
</dbReference>
<keyword evidence="5" id="KW-0418">Kinase</keyword>
<evidence type="ECO:0000259" key="8">
    <source>
        <dbReference type="PROSITE" id="PS50011"/>
    </source>
</evidence>
<evidence type="ECO:0000256" key="7">
    <source>
        <dbReference type="SAM" id="MobiDB-lite"/>
    </source>
</evidence>
<dbReference type="SUPFAM" id="SSF56112">
    <property type="entry name" value="Protein kinase-like (PK-like)"/>
    <property type="match status" value="1"/>
</dbReference>
<organism evidence="9 10">
    <name type="scientific">Protopolystoma xenopodis</name>
    <dbReference type="NCBI Taxonomy" id="117903"/>
    <lineage>
        <taxon>Eukaryota</taxon>
        <taxon>Metazoa</taxon>
        <taxon>Spiralia</taxon>
        <taxon>Lophotrochozoa</taxon>
        <taxon>Platyhelminthes</taxon>
        <taxon>Monogenea</taxon>
        <taxon>Polyopisthocotylea</taxon>
        <taxon>Polystomatidea</taxon>
        <taxon>Polystomatidae</taxon>
        <taxon>Protopolystoma</taxon>
    </lineage>
</organism>
<dbReference type="EMBL" id="CAAALY010098677">
    <property type="protein sequence ID" value="VEL28911.1"/>
    <property type="molecule type" value="Genomic_DNA"/>
</dbReference>
<evidence type="ECO:0000313" key="10">
    <source>
        <dbReference type="Proteomes" id="UP000784294"/>
    </source>
</evidence>
<evidence type="ECO:0000256" key="4">
    <source>
        <dbReference type="ARBA" id="ARBA00022741"/>
    </source>
</evidence>
<dbReference type="PANTHER" id="PTHR24057:SF0">
    <property type="entry name" value="PROTEIN KINASE SHAGGY-RELATED"/>
    <property type="match status" value="1"/>
</dbReference>
<name>A0A448X5U1_9PLAT</name>
<sequence length="313" mass="34237">MSIASRPINAATESSQAAAPAATNVAPWQSGSKHSHISGSHQGPGLDLKGNYLMSLVTNRHPAPRQMITLAKSAVDNQQVTIQLNFTETIGQGTFGQIERATLTFPASSSTNTGGTSSEKSAEENPKASNSTKGKSLQVAVKRVLQDPRYKNRELNMMQKLINHPNVVKFYFYYYSTCSNSRTGSRNAPGARGGAPGGSSSYSHGVDLFLHLVLECFPESLCELIFRYSRQNVNIPILTVKIFIYQMLKALAYLHSLNICHRDIKSSNLLVDEDTLVLKVCDFGSAKEMIPGTANVSYISSRWVVLLNSLFFP</sequence>
<dbReference type="Gene3D" id="1.10.510.10">
    <property type="entry name" value="Transferase(Phosphotransferase) domain 1"/>
    <property type="match status" value="1"/>
</dbReference>
<reference evidence="9" key="1">
    <citation type="submission" date="2018-11" db="EMBL/GenBank/DDBJ databases">
        <authorList>
            <consortium name="Pathogen Informatics"/>
        </authorList>
    </citation>
    <scope>NUCLEOTIDE SEQUENCE</scope>
</reference>
<dbReference type="SMART" id="SM00220">
    <property type="entry name" value="S_TKc"/>
    <property type="match status" value="1"/>
</dbReference>
<proteinExistence type="inferred from homology"/>
<protein>
    <recommendedName>
        <fullName evidence="8">Protein kinase domain-containing protein</fullName>
    </recommendedName>
</protein>
<dbReference type="Gene3D" id="3.30.200.20">
    <property type="entry name" value="Phosphorylase Kinase, domain 1"/>
    <property type="match status" value="1"/>
</dbReference>
<dbReference type="InterPro" id="IPR008271">
    <property type="entry name" value="Ser/Thr_kinase_AS"/>
</dbReference>
<keyword evidence="6" id="KW-0067">ATP-binding</keyword>
<dbReference type="GO" id="GO:0005634">
    <property type="term" value="C:nucleus"/>
    <property type="evidence" value="ECO:0007669"/>
    <property type="project" value="TreeGrafter"/>
</dbReference>
<dbReference type="InterPro" id="IPR050591">
    <property type="entry name" value="GSK-3"/>
</dbReference>
<dbReference type="OrthoDB" id="6274257at2759"/>
<dbReference type="Proteomes" id="UP000784294">
    <property type="component" value="Unassembled WGS sequence"/>
</dbReference>
<evidence type="ECO:0000256" key="6">
    <source>
        <dbReference type="ARBA" id="ARBA00022840"/>
    </source>
</evidence>
<comment type="similarity">
    <text evidence="1">Belongs to the protein kinase superfamily. CMGC Ser/Thr protein kinase family. GSK-3 subfamily.</text>
</comment>
<evidence type="ECO:0000313" key="9">
    <source>
        <dbReference type="EMBL" id="VEL28911.1"/>
    </source>
</evidence>
<dbReference type="Pfam" id="PF00069">
    <property type="entry name" value="Pkinase"/>
    <property type="match status" value="1"/>
</dbReference>
<dbReference type="GO" id="GO:0005737">
    <property type="term" value="C:cytoplasm"/>
    <property type="evidence" value="ECO:0007669"/>
    <property type="project" value="TreeGrafter"/>
</dbReference>
<keyword evidence="3" id="KW-0808">Transferase</keyword>
<dbReference type="PROSITE" id="PS50011">
    <property type="entry name" value="PROTEIN_KINASE_DOM"/>
    <property type="match status" value="1"/>
</dbReference>
<evidence type="ECO:0000256" key="2">
    <source>
        <dbReference type="ARBA" id="ARBA00022527"/>
    </source>
</evidence>
<feature type="domain" description="Protein kinase" evidence="8">
    <location>
        <begin position="84"/>
        <end position="313"/>
    </location>
</feature>
<keyword evidence="2" id="KW-0723">Serine/threonine-protein kinase</keyword>
<keyword evidence="10" id="KW-1185">Reference proteome</keyword>
<keyword evidence="4" id="KW-0547">Nucleotide-binding</keyword>
<dbReference type="GO" id="GO:0007165">
    <property type="term" value="P:signal transduction"/>
    <property type="evidence" value="ECO:0007669"/>
    <property type="project" value="TreeGrafter"/>
</dbReference>
<dbReference type="GO" id="GO:0030154">
    <property type="term" value="P:cell differentiation"/>
    <property type="evidence" value="ECO:0007669"/>
    <property type="project" value="TreeGrafter"/>
</dbReference>
<feature type="compositionally biased region" description="Low complexity" evidence="7">
    <location>
        <begin position="9"/>
        <end position="43"/>
    </location>
</feature>
<evidence type="ECO:0000256" key="5">
    <source>
        <dbReference type="ARBA" id="ARBA00022777"/>
    </source>
</evidence>
<evidence type="ECO:0000256" key="3">
    <source>
        <dbReference type="ARBA" id="ARBA00022679"/>
    </source>
</evidence>
<accession>A0A448X5U1</accession>
<dbReference type="InterPro" id="IPR011009">
    <property type="entry name" value="Kinase-like_dom_sf"/>
</dbReference>
<dbReference type="AlphaFoldDB" id="A0A448X5U1"/>
<dbReference type="PROSITE" id="PS00108">
    <property type="entry name" value="PROTEIN_KINASE_ST"/>
    <property type="match status" value="1"/>
</dbReference>
<feature type="compositionally biased region" description="Low complexity" evidence="7">
    <location>
        <begin position="108"/>
        <end position="118"/>
    </location>
</feature>
<dbReference type="InterPro" id="IPR000719">
    <property type="entry name" value="Prot_kinase_dom"/>
</dbReference>
<comment type="caution">
    <text evidence="9">The sequence shown here is derived from an EMBL/GenBank/DDBJ whole genome shotgun (WGS) entry which is preliminary data.</text>
</comment>
<feature type="region of interest" description="Disordered" evidence="7">
    <location>
        <begin position="105"/>
        <end position="138"/>
    </location>
</feature>
<gene>
    <name evidence="9" type="ORF">PXEA_LOCUS22351</name>
</gene>
<dbReference type="GO" id="GO:0005524">
    <property type="term" value="F:ATP binding"/>
    <property type="evidence" value="ECO:0007669"/>
    <property type="project" value="UniProtKB-KW"/>
</dbReference>
<evidence type="ECO:0000256" key="1">
    <source>
        <dbReference type="ARBA" id="ARBA00005527"/>
    </source>
</evidence>
<dbReference type="PANTHER" id="PTHR24057">
    <property type="entry name" value="GLYCOGEN SYNTHASE KINASE-3 ALPHA"/>
    <property type="match status" value="1"/>
</dbReference>